<sequence length="338" mass="35510">MRAIVYNGYGGPETTTLTDRPAPRPAAGEVLIRVDAAGLNPIDVHQRDGALRSVIRYTFPKIAGNELSGIVAGVGEGVTAFTAGDRVFARVDKRLLGAFAEEASVAEEFVAEAPRTLSLIEAAAVPLAGLTALQGLGRAHLAVGTGDRMLITGGAGGVGLFAIQLAKHAGAHVTTTASAEGDALVRRFGADEVIDYRARSISSGSERFDKVFDLVGGPTLDDLVDSVVPGGSILSVAGPLTSGSLDDEVRGIKRLAINAALRSRSRGIRRRARAARVDYQYFFMHPDGDGLAELAGLIDEGLLKVEIDSSFPLEQFADAFARVESRRAKGKVLLTFDA</sequence>
<dbReference type="CDD" id="cd05289">
    <property type="entry name" value="MDR_like_2"/>
    <property type="match status" value="1"/>
</dbReference>
<evidence type="ECO:0000259" key="2">
    <source>
        <dbReference type="SMART" id="SM00829"/>
    </source>
</evidence>
<accession>A0A6L9XY58</accession>
<dbReference type="Pfam" id="PF13602">
    <property type="entry name" value="ADH_zinc_N_2"/>
    <property type="match status" value="1"/>
</dbReference>
<dbReference type="RefSeq" id="WP_163289591.1">
    <property type="nucleotide sequence ID" value="NZ_JAAGWY010000002.1"/>
</dbReference>
<evidence type="ECO:0000313" key="4">
    <source>
        <dbReference type="Proteomes" id="UP000474967"/>
    </source>
</evidence>
<dbReference type="SMART" id="SM00829">
    <property type="entry name" value="PKS_ER"/>
    <property type="match status" value="1"/>
</dbReference>
<evidence type="ECO:0000256" key="1">
    <source>
        <dbReference type="ARBA" id="ARBA00023002"/>
    </source>
</evidence>
<dbReference type="SUPFAM" id="SSF50129">
    <property type="entry name" value="GroES-like"/>
    <property type="match status" value="1"/>
</dbReference>
<keyword evidence="4" id="KW-1185">Reference proteome</keyword>
<dbReference type="InterPro" id="IPR013154">
    <property type="entry name" value="ADH-like_N"/>
</dbReference>
<evidence type="ECO:0000313" key="3">
    <source>
        <dbReference type="EMBL" id="NEN06147.1"/>
    </source>
</evidence>
<organism evidence="3 4">
    <name type="scientific">Leifsonia tongyongensis</name>
    <dbReference type="NCBI Taxonomy" id="1268043"/>
    <lineage>
        <taxon>Bacteria</taxon>
        <taxon>Bacillati</taxon>
        <taxon>Actinomycetota</taxon>
        <taxon>Actinomycetes</taxon>
        <taxon>Micrococcales</taxon>
        <taxon>Microbacteriaceae</taxon>
        <taxon>Leifsonia</taxon>
    </lineage>
</organism>
<feature type="domain" description="Enoyl reductase (ER)" evidence="2">
    <location>
        <begin position="10"/>
        <end position="334"/>
    </location>
</feature>
<dbReference type="SUPFAM" id="SSF51735">
    <property type="entry name" value="NAD(P)-binding Rossmann-fold domains"/>
    <property type="match status" value="1"/>
</dbReference>
<dbReference type="Gene3D" id="3.90.180.10">
    <property type="entry name" value="Medium-chain alcohol dehydrogenases, catalytic domain"/>
    <property type="match status" value="1"/>
</dbReference>
<name>A0A6L9XY58_9MICO</name>
<protein>
    <submittedName>
        <fullName evidence="3">NADP-dependent oxidoreductase</fullName>
    </submittedName>
</protein>
<dbReference type="InterPro" id="IPR002364">
    <property type="entry name" value="Quin_OxRdtase/zeta-crystal_CS"/>
</dbReference>
<proteinExistence type="predicted"/>
<dbReference type="Pfam" id="PF08240">
    <property type="entry name" value="ADH_N"/>
    <property type="match status" value="1"/>
</dbReference>
<dbReference type="Gene3D" id="3.40.50.720">
    <property type="entry name" value="NAD(P)-binding Rossmann-like Domain"/>
    <property type="match status" value="1"/>
</dbReference>
<dbReference type="GO" id="GO:0008270">
    <property type="term" value="F:zinc ion binding"/>
    <property type="evidence" value="ECO:0007669"/>
    <property type="project" value="InterPro"/>
</dbReference>
<dbReference type="PANTHER" id="PTHR11695">
    <property type="entry name" value="ALCOHOL DEHYDROGENASE RELATED"/>
    <property type="match status" value="1"/>
</dbReference>
<dbReference type="EMBL" id="JAAGWY010000002">
    <property type="protein sequence ID" value="NEN06147.1"/>
    <property type="molecule type" value="Genomic_DNA"/>
</dbReference>
<dbReference type="InterPro" id="IPR036291">
    <property type="entry name" value="NAD(P)-bd_dom_sf"/>
</dbReference>
<reference evidence="3 4" key="1">
    <citation type="journal article" date="2014" name="J. Microbiol.">
        <title>Diaminobutyricibacter tongyongensis gen. nov., sp. nov. and Homoserinibacter gongjuensis gen. nov., sp. nov. belong to the family Microbacteriaceae.</title>
        <authorList>
            <person name="Kim S.J."/>
            <person name="Ahn J.H."/>
            <person name="Weon H.Y."/>
            <person name="Hamada M."/>
            <person name="Suzuki K."/>
            <person name="Kwon S.W."/>
        </authorList>
    </citation>
    <scope>NUCLEOTIDE SEQUENCE [LARGE SCALE GENOMIC DNA]</scope>
    <source>
        <strain evidence="3 4">NBRC 108724</strain>
    </source>
</reference>
<gene>
    <name evidence="3" type="ORF">G3T36_09685</name>
</gene>
<dbReference type="PANTHER" id="PTHR11695:SF294">
    <property type="entry name" value="RETICULON-4-INTERACTING PROTEIN 1, MITOCHONDRIAL"/>
    <property type="match status" value="1"/>
</dbReference>
<comment type="caution">
    <text evidence="3">The sequence shown here is derived from an EMBL/GenBank/DDBJ whole genome shotgun (WGS) entry which is preliminary data.</text>
</comment>
<dbReference type="InterPro" id="IPR011032">
    <property type="entry name" value="GroES-like_sf"/>
</dbReference>
<dbReference type="Proteomes" id="UP000474967">
    <property type="component" value="Unassembled WGS sequence"/>
</dbReference>
<dbReference type="PROSITE" id="PS01162">
    <property type="entry name" value="QOR_ZETA_CRYSTAL"/>
    <property type="match status" value="1"/>
</dbReference>
<dbReference type="InterPro" id="IPR050700">
    <property type="entry name" value="YIM1/Zinc_Alcohol_DH_Fams"/>
</dbReference>
<dbReference type="GO" id="GO:0016491">
    <property type="term" value="F:oxidoreductase activity"/>
    <property type="evidence" value="ECO:0007669"/>
    <property type="project" value="UniProtKB-KW"/>
</dbReference>
<dbReference type="AlphaFoldDB" id="A0A6L9XY58"/>
<keyword evidence="1" id="KW-0560">Oxidoreductase</keyword>
<dbReference type="InterPro" id="IPR020843">
    <property type="entry name" value="ER"/>
</dbReference>